<evidence type="ECO:0000256" key="1">
    <source>
        <dbReference type="SAM" id="MobiDB-lite"/>
    </source>
</evidence>
<keyword evidence="3" id="KW-1185">Reference proteome</keyword>
<name>A0A9X4MFR9_9BACT</name>
<dbReference type="Proteomes" id="UP001154240">
    <property type="component" value="Unassembled WGS sequence"/>
</dbReference>
<dbReference type="RefSeq" id="WP_307632412.1">
    <property type="nucleotide sequence ID" value="NZ_JAPHEH010000001.1"/>
</dbReference>
<accession>A0A9X4MFR9</accession>
<dbReference type="AlphaFoldDB" id="A0A9X4MFR9"/>
<organism evidence="2 3">
    <name type="scientific">Thiovibrio frasassiensis</name>
    <dbReference type="NCBI Taxonomy" id="2984131"/>
    <lineage>
        <taxon>Bacteria</taxon>
        <taxon>Pseudomonadati</taxon>
        <taxon>Thermodesulfobacteriota</taxon>
        <taxon>Desulfobulbia</taxon>
        <taxon>Desulfobulbales</taxon>
        <taxon>Thiovibrionaceae</taxon>
        <taxon>Thiovibrio</taxon>
    </lineage>
</organism>
<evidence type="ECO:0000313" key="2">
    <source>
        <dbReference type="EMBL" id="MDG4475440.1"/>
    </source>
</evidence>
<proteinExistence type="predicted"/>
<feature type="region of interest" description="Disordered" evidence="1">
    <location>
        <begin position="100"/>
        <end position="119"/>
    </location>
</feature>
<dbReference type="EMBL" id="JAPHEH010000001">
    <property type="protein sequence ID" value="MDG4475440.1"/>
    <property type="molecule type" value="Genomic_DNA"/>
</dbReference>
<reference evidence="2" key="1">
    <citation type="journal article" date="2022" name="bioRxiv">
        <title>Thiovibrio frasassiensisgen. nov., sp. nov., an autotrophic, elemental sulfur disproportionating bacterium isolated from sulfidic karst sediment, and proposal of Thiovibrionaceae fam. nov.</title>
        <authorList>
            <person name="Aronson H."/>
            <person name="Thomas C."/>
            <person name="Bhattacharyya M."/>
            <person name="Eckstein S."/>
            <person name="Jensen S."/>
            <person name="Barco R."/>
            <person name="Macalady J."/>
            <person name="Amend J."/>
        </authorList>
    </citation>
    <scope>NUCLEOTIDE SEQUENCE</scope>
    <source>
        <strain evidence="2">RS19-109</strain>
    </source>
</reference>
<reference evidence="2" key="2">
    <citation type="submission" date="2022-10" db="EMBL/GenBank/DDBJ databases">
        <authorList>
            <person name="Aronson H.S."/>
        </authorList>
    </citation>
    <scope>NUCLEOTIDE SEQUENCE</scope>
    <source>
        <strain evidence="2">RS19-109</strain>
    </source>
</reference>
<evidence type="ECO:0000313" key="3">
    <source>
        <dbReference type="Proteomes" id="UP001154240"/>
    </source>
</evidence>
<protein>
    <submittedName>
        <fullName evidence="2">Uncharacterized protein</fullName>
    </submittedName>
</protein>
<gene>
    <name evidence="2" type="ORF">OLX77_04615</name>
</gene>
<sequence length="119" mass="13041">MLEEKGTLPFGIERDGAVHRKYTLREQLVCDAIEVFDSDDAERAGKSDSFFGVCVMAQRLSVDGIPQEEITTALLMTMRQTDFNELAAADKRLEEKRRTFRGAAEAAAKAPDSVGEAGA</sequence>
<comment type="caution">
    <text evidence="2">The sequence shown here is derived from an EMBL/GenBank/DDBJ whole genome shotgun (WGS) entry which is preliminary data.</text>
</comment>